<evidence type="ECO:0000256" key="3">
    <source>
        <dbReference type="SAM" id="MobiDB-lite"/>
    </source>
</evidence>
<dbReference type="SUPFAM" id="SSF51735">
    <property type="entry name" value="NAD(P)-binding Rossmann-fold domains"/>
    <property type="match status" value="1"/>
</dbReference>
<reference evidence="4 5" key="1">
    <citation type="submission" date="2020-10" db="EMBL/GenBank/DDBJ databases">
        <title>Ca. Dormibacterota MAGs.</title>
        <authorList>
            <person name="Montgomery K."/>
        </authorList>
    </citation>
    <scope>NUCLEOTIDE SEQUENCE [LARGE SCALE GENOMIC DNA]</scope>
    <source>
        <strain evidence="4">SC8811_S16_3</strain>
    </source>
</reference>
<name>A0A934KIH3_9BACT</name>
<dbReference type="PANTHER" id="PTHR43180">
    <property type="entry name" value="3-OXOACYL-(ACYL-CARRIER-PROTEIN) REDUCTASE (AFU_ORTHOLOGUE AFUA_6G11210)"/>
    <property type="match status" value="1"/>
</dbReference>
<dbReference type="GO" id="GO:0016491">
    <property type="term" value="F:oxidoreductase activity"/>
    <property type="evidence" value="ECO:0007669"/>
    <property type="project" value="UniProtKB-KW"/>
</dbReference>
<proteinExistence type="inferred from homology"/>
<organism evidence="4 5">
    <name type="scientific">Candidatus Dormiibacter inghamiae</name>
    <dbReference type="NCBI Taxonomy" id="3127013"/>
    <lineage>
        <taxon>Bacteria</taxon>
        <taxon>Bacillati</taxon>
        <taxon>Candidatus Dormiibacterota</taxon>
        <taxon>Candidatus Dormibacteria</taxon>
        <taxon>Candidatus Dormibacterales</taxon>
        <taxon>Candidatus Dormibacteraceae</taxon>
        <taxon>Candidatus Dormiibacter</taxon>
    </lineage>
</organism>
<evidence type="ECO:0000313" key="4">
    <source>
        <dbReference type="EMBL" id="MBJ7602700.1"/>
    </source>
</evidence>
<sequence>MKVARAVALVTGGASGIGWGIAERLAAEGASIVVADIDDRVGSTVAGRLPGAVFVHCDVSVDAQLLSHADRFGESKDGAASARVTAGPSVQAEAEVRPAPEDPAAGGSLSPSGRRVKHIRGDCPQQALIGLALHHLRARIRLKHQLSA</sequence>
<evidence type="ECO:0000256" key="2">
    <source>
        <dbReference type="ARBA" id="ARBA00023002"/>
    </source>
</evidence>
<dbReference type="Gene3D" id="3.40.50.720">
    <property type="entry name" value="NAD(P)-binding Rossmann-like Domain"/>
    <property type="match status" value="1"/>
</dbReference>
<comment type="similarity">
    <text evidence="1">Belongs to the short-chain dehydrogenases/reductases (SDR) family.</text>
</comment>
<comment type="caution">
    <text evidence="4">The sequence shown here is derived from an EMBL/GenBank/DDBJ whole genome shotgun (WGS) entry which is preliminary data.</text>
</comment>
<dbReference type="InterPro" id="IPR036291">
    <property type="entry name" value="NAD(P)-bd_dom_sf"/>
</dbReference>
<accession>A0A934KIH3</accession>
<keyword evidence="2" id="KW-0560">Oxidoreductase</keyword>
<dbReference type="InterPro" id="IPR002347">
    <property type="entry name" value="SDR_fam"/>
</dbReference>
<dbReference type="Pfam" id="PF13561">
    <property type="entry name" value="adh_short_C2"/>
    <property type="match status" value="1"/>
</dbReference>
<dbReference type="Proteomes" id="UP000620075">
    <property type="component" value="Unassembled WGS sequence"/>
</dbReference>
<dbReference type="PANTHER" id="PTHR43180:SF55">
    <property type="entry name" value="ALCOHOL DEHYDROGENASE-LIKE PROTEIN"/>
    <property type="match status" value="1"/>
</dbReference>
<feature type="region of interest" description="Disordered" evidence="3">
    <location>
        <begin position="77"/>
        <end position="117"/>
    </location>
</feature>
<evidence type="ECO:0000313" key="5">
    <source>
        <dbReference type="Proteomes" id="UP000620075"/>
    </source>
</evidence>
<evidence type="ECO:0000256" key="1">
    <source>
        <dbReference type="ARBA" id="ARBA00006484"/>
    </source>
</evidence>
<dbReference type="AlphaFoldDB" id="A0A934KIH3"/>
<protein>
    <submittedName>
        <fullName evidence="4">SDR family oxidoreductase</fullName>
    </submittedName>
</protein>
<dbReference type="EMBL" id="JAEKNQ010000022">
    <property type="protein sequence ID" value="MBJ7602700.1"/>
    <property type="molecule type" value="Genomic_DNA"/>
</dbReference>
<gene>
    <name evidence="4" type="ORF">JF888_05835</name>
</gene>